<evidence type="ECO:0000256" key="3">
    <source>
        <dbReference type="ARBA" id="ARBA00022532"/>
    </source>
</evidence>
<dbReference type="Gene3D" id="3.40.50.970">
    <property type="match status" value="2"/>
</dbReference>
<evidence type="ECO:0000256" key="5">
    <source>
        <dbReference type="ARBA" id="ARBA00023052"/>
    </source>
</evidence>
<reference evidence="9" key="1">
    <citation type="journal article" date="2019" name="Int. J. Syst. Evol. Microbiol.">
        <title>The Global Catalogue of Microorganisms (GCM) 10K type strain sequencing project: providing services to taxonomists for standard genome sequencing and annotation.</title>
        <authorList>
            <consortium name="The Broad Institute Genomics Platform"/>
            <consortium name="The Broad Institute Genome Sequencing Center for Infectious Disease"/>
            <person name="Wu L."/>
            <person name="Ma J."/>
        </authorList>
    </citation>
    <scope>NUCLEOTIDE SEQUENCE [LARGE SCALE GENOMIC DNA]</scope>
    <source>
        <strain evidence="9">JCM 17440</strain>
    </source>
</reference>
<dbReference type="EMBL" id="BAABAS010000015">
    <property type="protein sequence ID" value="GAA4236166.1"/>
    <property type="molecule type" value="Genomic_DNA"/>
</dbReference>
<comment type="catalytic activity">
    <reaction evidence="6">
        <text>N(6)-[(R)-lipoyl]-L-lysyl-[protein] + 2-oxoglutarate + H(+) = N(6)-[(R)-S(8)-succinyldihydrolipoyl]-L-lysyl-[protein] + CO2</text>
        <dbReference type="Rhea" id="RHEA:12188"/>
        <dbReference type="Rhea" id="RHEA-COMP:10474"/>
        <dbReference type="Rhea" id="RHEA-COMP:20092"/>
        <dbReference type="ChEBI" id="CHEBI:15378"/>
        <dbReference type="ChEBI" id="CHEBI:16526"/>
        <dbReference type="ChEBI" id="CHEBI:16810"/>
        <dbReference type="ChEBI" id="CHEBI:83099"/>
        <dbReference type="ChEBI" id="CHEBI:83120"/>
        <dbReference type="EC" id="1.2.4.2"/>
    </reaction>
</comment>
<dbReference type="CDD" id="cd07036">
    <property type="entry name" value="TPP_PYR_E1-PDHc-beta_like"/>
    <property type="match status" value="1"/>
</dbReference>
<dbReference type="SUPFAM" id="SSF52518">
    <property type="entry name" value="Thiamin diphosphate-binding fold (THDP-binding)"/>
    <property type="match status" value="2"/>
</dbReference>
<feature type="domain" description="Transketolase-like pyrimidine-binding" evidence="7">
    <location>
        <begin position="333"/>
        <end position="508"/>
    </location>
</feature>
<evidence type="ECO:0000313" key="8">
    <source>
        <dbReference type="EMBL" id="GAA4236166.1"/>
    </source>
</evidence>
<sequence>MTTTAETDGTEARLYRTMALIRGFETEAARLLRSGALTGNLHLSLGQEAVAAGVCDVLTPADTITTTHRGHGHCLAKGGDPRRMFAELAGRRTGYCKGRAGSMHIADPGSGILGATAIVGGGLPIAVGAAWSAQVRGVADVAVAFFGDGAVAEGAFHESLNLAALWRLPVVFVCENNQYAELLPVGMHLAADPYRYAEPYGIPGVRVDGNDVVAVRAAADEAVRRARRGEGPTLLEAVTYRWSGHYEGDPERYRDRAEVEEWKGRDPLVRLRAGMAEGLAEQIDEEVRRSLDDAAAVALDDPVAGPEDVPDDVYAEPVAPPAGVSVVSGVRTIKYREAVAEALAEEMARDKSVVVFGEDVARAGGTFLATRGLLDRFGETRVRDTPISEGALVGAAIGAAMTGLRPVVEIMFADFLTLAADQLVNHAAKMRSVSGGAFDVPMVVRVIGAAGRAAGPQHGQSLEGWFAGVPGLKVVAPSSPADLKGLLKAAVRDPDPVIVLESLALWGDRGEVPEGDDHLVPIGRAAVTRPGADVTLVAWGGAHARASQAAEALAEDGIDAEVVDLRSLLPLDADAVLASLRRTGRLVVVHDAVAPFGPGAEIAALAAEAGPRWLKAPVRRVTPPFAHVPLPEPLQRTYYPQAEEIAAAVREVLS</sequence>
<evidence type="ECO:0000313" key="9">
    <source>
        <dbReference type="Proteomes" id="UP001501710"/>
    </source>
</evidence>
<dbReference type="InterPro" id="IPR029061">
    <property type="entry name" value="THDP-binding"/>
</dbReference>
<dbReference type="InterPro" id="IPR009014">
    <property type="entry name" value="Transketo_C/PFOR_II"/>
</dbReference>
<evidence type="ECO:0000256" key="4">
    <source>
        <dbReference type="ARBA" id="ARBA00023002"/>
    </source>
</evidence>
<dbReference type="SMART" id="SM00861">
    <property type="entry name" value="Transket_pyr"/>
    <property type="match status" value="1"/>
</dbReference>
<proteinExistence type="predicted"/>
<dbReference type="Pfam" id="PF02780">
    <property type="entry name" value="Transketolase_C"/>
    <property type="match status" value="1"/>
</dbReference>
<name>A0ABP8C9P6_9ACTN</name>
<keyword evidence="3" id="KW-0816">Tricarboxylic acid cycle</keyword>
<dbReference type="InterPro" id="IPR001017">
    <property type="entry name" value="DH_E1"/>
</dbReference>
<dbReference type="SUPFAM" id="SSF52922">
    <property type="entry name" value="TK C-terminal domain-like"/>
    <property type="match status" value="1"/>
</dbReference>
<keyword evidence="9" id="KW-1185">Reference proteome</keyword>
<dbReference type="Proteomes" id="UP001501710">
    <property type="component" value="Unassembled WGS sequence"/>
</dbReference>
<dbReference type="PANTHER" id="PTHR43257:SF2">
    <property type="entry name" value="PYRUVATE DEHYDROGENASE E1 COMPONENT SUBUNIT BETA"/>
    <property type="match status" value="1"/>
</dbReference>
<dbReference type="EC" id="2.3.1.61" evidence="2"/>
<dbReference type="InterPro" id="IPR005475">
    <property type="entry name" value="Transketolase-like_Pyr-bd"/>
</dbReference>
<dbReference type="PANTHER" id="PTHR43257">
    <property type="entry name" value="PYRUVATE DEHYDROGENASE E1 COMPONENT BETA SUBUNIT"/>
    <property type="match status" value="1"/>
</dbReference>
<dbReference type="CDD" id="cd02000">
    <property type="entry name" value="TPP_E1_PDC_ADC_BCADC"/>
    <property type="match status" value="1"/>
</dbReference>
<dbReference type="InterPro" id="IPR033248">
    <property type="entry name" value="Transketolase_C"/>
</dbReference>
<dbReference type="Gene3D" id="3.40.50.920">
    <property type="match status" value="1"/>
</dbReference>
<evidence type="ECO:0000259" key="7">
    <source>
        <dbReference type="SMART" id="SM00861"/>
    </source>
</evidence>
<comment type="caution">
    <text evidence="8">The sequence shown here is derived from an EMBL/GenBank/DDBJ whole genome shotgun (WGS) entry which is preliminary data.</text>
</comment>
<accession>A0ABP8C9P6</accession>
<dbReference type="NCBIfam" id="NF006667">
    <property type="entry name" value="PRK09212.1"/>
    <property type="match status" value="1"/>
</dbReference>
<gene>
    <name evidence="8" type="ORF">GCM10022254_45140</name>
</gene>
<organism evidence="8 9">
    <name type="scientific">Actinomadura meridiana</name>
    <dbReference type="NCBI Taxonomy" id="559626"/>
    <lineage>
        <taxon>Bacteria</taxon>
        <taxon>Bacillati</taxon>
        <taxon>Actinomycetota</taxon>
        <taxon>Actinomycetes</taxon>
        <taxon>Streptosporangiales</taxon>
        <taxon>Thermomonosporaceae</taxon>
        <taxon>Actinomadura</taxon>
    </lineage>
</organism>
<keyword evidence="4" id="KW-0560">Oxidoreductase</keyword>
<dbReference type="Pfam" id="PF00676">
    <property type="entry name" value="E1_dh"/>
    <property type="match status" value="1"/>
</dbReference>
<dbReference type="RefSeq" id="WP_344899739.1">
    <property type="nucleotide sequence ID" value="NZ_BAABAS010000015.1"/>
</dbReference>
<keyword evidence="5" id="KW-0786">Thiamine pyrophosphate</keyword>
<evidence type="ECO:0000256" key="6">
    <source>
        <dbReference type="ARBA" id="ARBA00051911"/>
    </source>
</evidence>
<protein>
    <recommendedName>
        <fullName evidence="2">dihydrolipoyllysine-residue succinyltransferase</fullName>
        <ecNumber evidence="2">2.3.1.61</ecNumber>
    </recommendedName>
</protein>
<evidence type="ECO:0000256" key="2">
    <source>
        <dbReference type="ARBA" id="ARBA00012945"/>
    </source>
</evidence>
<dbReference type="Pfam" id="PF02779">
    <property type="entry name" value="Transket_pyr"/>
    <property type="match status" value="1"/>
</dbReference>
<evidence type="ECO:0000256" key="1">
    <source>
        <dbReference type="ARBA" id="ARBA00001964"/>
    </source>
</evidence>
<comment type="cofactor">
    <cofactor evidence="1">
        <name>thiamine diphosphate</name>
        <dbReference type="ChEBI" id="CHEBI:58937"/>
    </cofactor>
</comment>